<sequence length="791" mass="88397">MPKLILYPHSSAIGNRVYDNYYNFKATFTTTPLYHGGIADFMRLLMAYSTLWLYPSTMPITSKNMFKALSICQSPRAYYFSSVPYVLEVCAGDAATVHKLIGMDMVGVGGAPLEEDIGNFLVKKGVKLVSRFGTSECGFLMSSYRSFQVDQEWDYLRSKHGSAYEFISLGTRGFDGEQKFELEVLSTWPQMNCQPNTPRGRYATGDLFVRHPLVTEAYKHVGRRDTLIALSNGKKLDPTVIERALEESELALESFVFGNGRPFPGILVFPSTARNVSREEIFKVLGEKNAGTNIMPDMIVFPPPYLYPLRSSKGQIMRQTTLEIFKKDIEKAYKRYELEVPFGERLKRDNFEKLGEFVRSVVMEVIGEKVLSRKQPLGSTTDLFRYGVDSITAVHIRNRLLKGVEIDSSRISQYVVYEQTSIAGTDSITRYLFAGGDGGTAKEDMEEDLMRHLVRKYDAVDNSWVLGDIMAESETPDEVVLLTGATGSLGRHIAKQIVTERPDINKLYCLCRPESEAKMEALIGELHRIAPSGRRLQISSVVENLDLAGIGKVAYDDLREATIIIHAAWSVNFLAPLSSFESPDISSVQQLLRLARQCKRKACFVFCSSIASHSNQWSIRQSCSDSPSVVDKLGYSRSKWVAEKICENAALAGQTVAIIRIGQLSGDTVDGAWNHSEGWPMMIGSLSEVGCLPDFEQKLSWLPVDLAARGVLDIAGSADRIDTMPGEPVFNLGNMDISTSWSVVLDWLKMAGAQFERVSPQQWLEKIEKLEPGARSRKLFPIWQAMVFAPS</sequence>
<name>A0A3N4K4S7_9PEZI</name>
<keyword evidence="1" id="KW-0596">Phosphopantetheine</keyword>
<dbReference type="AlphaFoldDB" id="A0A3N4K4S7"/>
<feature type="domain" description="Thioester reductase (TE)" evidence="4">
    <location>
        <begin position="482"/>
        <end position="709"/>
    </location>
</feature>
<evidence type="ECO:0000256" key="2">
    <source>
        <dbReference type="ARBA" id="ARBA00022553"/>
    </source>
</evidence>
<dbReference type="SUPFAM" id="SSF56801">
    <property type="entry name" value="Acetyl-CoA synthetase-like"/>
    <property type="match status" value="1"/>
</dbReference>
<evidence type="ECO:0000313" key="5">
    <source>
        <dbReference type="EMBL" id="RPB05577.1"/>
    </source>
</evidence>
<dbReference type="OrthoDB" id="429813at2759"/>
<dbReference type="EMBL" id="ML120352">
    <property type="protein sequence ID" value="RPB05577.1"/>
    <property type="molecule type" value="Genomic_DNA"/>
</dbReference>
<dbReference type="InterPro" id="IPR009081">
    <property type="entry name" value="PP-bd_ACP"/>
</dbReference>
<dbReference type="Gene3D" id="3.40.50.720">
    <property type="entry name" value="NAD(P)-binding Rossmann-like Domain"/>
    <property type="match status" value="1"/>
</dbReference>
<keyword evidence="6" id="KW-1185">Reference proteome</keyword>
<accession>A0A3N4K4S7</accession>
<keyword evidence="2" id="KW-0597">Phosphoprotein</keyword>
<evidence type="ECO:0000256" key="1">
    <source>
        <dbReference type="ARBA" id="ARBA00022450"/>
    </source>
</evidence>
<dbReference type="InterPro" id="IPR006162">
    <property type="entry name" value="Ppantetheine_attach_site"/>
</dbReference>
<dbReference type="InterPro" id="IPR042099">
    <property type="entry name" value="ANL_N_sf"/>
</dbReference>
<evidence type="ECO:0000259" key="3">
    <source>
        <dbReference type="Pfam" id="PF00550"/>
    </source>
</evidence>
<dbReference type="Pfam" id="PF07993">
    <property type="entry name" value="NAD_binding_4"/>
    <property type="match status" value="1"/>
</dbReference>
<dbReference type="STRING" id="1336337.A0A3N4K4S7"/>
<feature type="domain" description="Carrier" evidence="3">
    <location>
        <begin position="359"/>
        <end position="412"/>
    </location>
</feature>
<dbReference type="PROSITE" id="PS00012">
    <property type="entry name" value="PHOSPHOPANTETHEINE"/>
    <property type="match status" value="1"/>
</dbReference>
<dbReference type="Pfam" id="PF23562">
    <property type="entry name" value="AMP-binding_C_3"/>
    <property type="match status" value="1"/>
</dbReference>
<proteinExistence type="predicted"/>
<reference evidence="5 6" key="1">
    <citation type="journal article" date="2018" name="Nat. Ecol. Evol.">
        <title>Pezizomycetes genomes reveal the molecular basis of ectomycorrhizal truffle lifestyle.</title>
        <authorList>
            <person name="Murat C."/>
            <person name="Payen T."/>
            <person name="Noel B."/>
            <person name="Kuo A."/>
            <person name="Morin E."/>
            <person name="Chen J."/>
            <person name="Kohler A."/>
            <person name="Krizsan K."/>
            <person name="Balestrini R."/>
            <person name="Da Silva C."/>
            <person name="Montanini B."/>
            <person name="Hainaut M."/>
            <person name="Levati E."/>
            <person name="Barry K.W."/>
            <person name="Belfiori B."/>
            <person name="Cichocki N."/>
            <person name="Clum A."/>
            <person name="Dockter R.B."/>
            <person name="Fauchery L."/>
            <person name="Guy J."/>
            <person name="Iotti M."/>
            <person name="Le Tacon F."/>
            <person name="Lindquist E.A."/>
            <person name="Lipzen A."/>
            <person name="Malagnac F."/>
            <person name="Mello A."/>
            <person name="Molinier V."/>
            <person name="Miyauchi S."/>
            <person name="Poulain J."/>
            <person name="Riccioni C."/>
            <person name="Rubini A."/>
            <person name="Sitrit Y."/>
            <person name="Splivallo R."/>
            <person name="Traeger S."/>
            <person name="Wang M."/>
            <person name="Zifcakova L."/>
            <person name="Wipf D."/>
            <person name="Zambonelli A."/>
            <person name="Paolocci F."/>
            <person name="Nowrousian M."/>
            <person name="Ottonello S."/>
            <person name="Baldrian P."/>
            <person name="Spatafora J.W."/>
            <person name="Henrissat B."/>
            <person name="Nagy L.G."/>
            <person name="Aury J.M."/>
            <person name="Wincker P."/>
            <person name="Grigoriev I.V."/>
            <person name="Bonfante P."/>
            <person name="Martin F.M."/>
        </authorList>
    </citation>
    <scope>NUCLEOTIDE SEQUENCE [LARGE SCALE GENOMIC DNA]</scope>
    <source>
        <strain evidence="5 6">120613-1</strain>
    </source>
</reference>
<protein>
    <recommendedName>
        <fullName evidence="7">Carrier domain-containing protein</fullName>
    </recommendedName>
</protein>
<evidence type="ECO:0000313" key="6">
    <source>
        <dbReference type="Proteomes" id="UP000276215"/>
    </source>
</evidence>
<dbReference type="PANTHER" id="PTHR43439">
    <property type="entry name" value="PHENYLACETATE-COENZYME A LIGASE"/>
    <property type="match status" value="1"/>
</dbReference>
<dbReference type="Gene3D" id="3.40.50.12780">
    <property type="entry name" value="N-terminal domain of ligase-like"/>
    <property type="match status" value="1"/>
</dbReference>
<evidence type="ECO:0008006" key="7">
    <source>
        <dbReference type="Google" id="ProtNLM"/>
    </source>
</evidence>
<dbReference type="InterPro" id="IPR036291">
    <property type="entry name" value="NAD(P)-bd_dom_sf"/>
</dbReference>
<dbReference type="InterPro" id="IPR051414">
    <property type="entry name" value="Adenylate-forming_Reductase"/>
</dbReference>
<dbReference type="InterPro" id="IPR013120">
    <property type="entry name" value="FAR_NAD-bd"/>
</dbReference>
<organism evidence="5 6">
    <name type="scientific">Choiromyces venosus 120613-1</name>
    <dbReference type="NCBI Taxonomy" id="1336337"/>
    <lineage>
        <taxon>Eukaryota</taxon>
        <taxon>Fungi</taxon>
        <taxon>Dikarya</taxon>
        <taxon>Ascomycota</taxon>
        <taxon>Pezizomycotina</taxon>
        <taxon>Pezizomycetes</taxon>
        <taxon>Pezizales</taxon>
        <taxon>Tuberaceae</taxon>
        <taxon>Choiromyces</taxon>
    </lineage>
</organism>
<evidence type="ECO:0000259" key="4">
    <source>
        <dbReference type="Pfam" id="PF07993"/>
    </source>
</evidence>
<gene>
    <name evidence="5" type="ORF">L873DRAFT_1882435</name>
</gene>
<dbReference type="SUPFAM" id="SSF51735">
    <property type="entry name" value="NAD(P)-binding Rossmann-fold domains"/>
    <property type="match status" value="1"/>
</dbReference>
<dbReference type="PANTHER" id="PTHR43439:SF2">
    <property type="entry name" value="ENZYME, PUTATIVE (JCVI)-RELATED"/>
    <property type="match status" value="1"/>
</dbReference>
<dbReference type="Pfam" id="PF00550">
    <property type="entry name" value="PP-binding"/>
    <property type="match status" value="1"/>
</dbReference>
<dbReference type="Proteomes" id="UP000276215">
    <property type="component" value="Unassembled WGS sequence"/>
</dbReference>